<evidence type="ECO:0000256" key="1">
    <source>
        <dbReference type="SAM" id="SignalP"/>
    </source>
</evidence>
<gene>
    <name evidence="2" type="ORF">LY79DRAFT_552781</name>
</gene>
<evidence type="ECO:0008006" key="4">
    <source>
        <dbReference type="Google" id="ProtNLM"/>
    </source>
</evidence>
<proteinExistence type="predicted"/>
<keyword evidence="3" id="KW-1185">Reference proteome</keyword>
<feature type="signal peptide" evidence="1">
    <location>
        <begin position="1"/>
        <end position="29"/>
    </location>
</feature>
<keyword evidence="1" id="KW-0732">Signal</keyword>
<dbReference type="AlphaFoldDB" id="A0AAD8PZP3"/>
<sequence length="156" mass="17121">MEWNGIGAVRISARAPLLCQWLALAPVRCAQDHATLCLMTKATGLRYRVHYDVGSGGTKEPFHTRKSSLVVGNLVPRSPSSVQAGYRRGKESSAISIFPQCSPVACDCLRICYWRCSCFMIRARMRNDRILHICSCQGPSAPIHVEGGQGATGEKR</sequence>
<accession>A0AAD8PZP3</accession>
<organism evidence="2 3">
    <name type="scientific">Colletotrichum navitas</name>
    <dbReference type="NCBI Taxonomy" id="681940"/>
    <lineage>
        <taxon>Eukaryota</taxon>
        <taxon>Fungi</taxon>
        <taxon>Dikarya</taxon>
        <taxon>Ascomycota</taxon>
        <taxon>Pezizomycotina</taxon>
        <taxon>Sordariomycetes</taxon>
        <taxon>Hypocreomycetidae</taxon>
        <taxon>Glomerellales</taxon>
        <taxon>Glomerellaceae</taxon>
        <taxon>Colletotrichum</taxon>
        <taxon>Colletotrichum graminicola species complex</taxon>
    </lineage>
</organism>
<evidence type="ECO:0000313" key="3">
    <source>
        <dbReference type="Proteomes" id="UP001230504"/>
    </source>
</evidence>
<name>A0AAD8PZP3_9PEZI</name>
<protein>
    <recommendedName>
        <fullName evidence="4">Secreted protein</fullName>
    </recommendedName>
</protein>
<dbReference type="GeneID" id="85441975"/>
<evidence type="ECO:0000313" key="2">
    <source>
        <dbReference type="EMBL" id="KAK1593115.1"/>
    </source>
</evidence>
<dbReference type="Proteomes" id="UP001230504">
    <property type="component" value="Unassembled WGS sequence"/>
</dbReference>
<feature type="chain" id="PRO_5042141995" description="Secreted protein" evidence="1">
    <location>
        <begin position="30"/>
        <end position="156"/>
    </location>
</feature>
<dbReference type="RefSeq" id="XP_060414439.1">
    <property type="nucleotide sequence ID" value="XM_060557735.1"/>
</dbReference>
<comment type="caution">
    <text evidence="2">The sequence shown here is derived from an EMBL/GenBank/DDBJ whole genome shotgun (WGS) entry which is preliminary data.</text>
</comment>
<dbReference type="EMBL" id="JAHLJV010000027">
    <property type="protein sequence ID" value="KAK1593115.1"/>
    <property type="molecule type" value="Genomic_DNA"/>
</dbReference>
<reference evidence="2" key="1">
    <citation type="submission" date="2021-06" db="EMBL/GenBank/DDBJ databases">
        <title>Comparative genomics, transcriptomics and evolutionary studies reveal genomic signatures of adaptation to plant cell wall in hemibiotrophic fungi.</title>
        <authorList>
            <consortium name="DOE Joint Genome Institute"/>
            <person name="Baroncelli R."/>
            <person name="Diaz J.F."/>
            <person name="Benocci T."/>
            <person name="Peng M."/>
            <person name="Battaglia E."/>
            <person name="Haridas S."/>
            <person name="Andreopoulos W."/>
            <person name="Labutti K."/>
            <person name="Pangilinan J."/>
            <person name="Floch G.L."/>
            <person name="Makela M.R."/>
            <person name="Henrissat B."/>
            <person name="Grigoriev I.V."/>
            <person name="Crouch J.A."/>
            <person name="De Vries R.P."/>
            <person name="Sukno S.A."/>
            <person name="Thon M.R."/>
        </authorList>
    </citation>
    <scope>NUCLEOTIDE SEQUENCE</scope>
    <source>
        <strain evidence="2">CBS 125086</strain>
    </source>
</reference>